<dbReference type="Proteomes" id="UP000664698">
    <property type="component" value="Unassembled WGS sequence"/>
</dbReference>
<dbReference type="EMBL" id="JAFKCW010000002">
    <property type="protein sequence ID" value="MBN7800745.1"/>
    <property type="molecule type" value="Genomic_DNA"/>
</dbReference>
<evidence type="ECO:0000256" key="1">
    <source>
        <dbReference type="SAM" id="Coils"/>
    </source>
</evidence>
<dbReference type="NCBIfam" id="NF033487">
    <property type="entry name" value="Lacal_2735_fam"/>
    <property type="match status" value="1"/>
</dbReference>
<dbReference type="RefSeq" id="WP_206568743.1">
    <property type="nucleotide sequence ID" value="NZ_JAFKCW010000002.1"/>
</dbReference>
<comment type="caution">
    <text evidence="2">The sequence shown here is derived from an EMBL/GenBank/DDBJ whole genome shotgun (WGS) entry which is preliminary data.</text>
</comment>
<name>A0ABS3BQY1_9BACT</name>
<keyword evidence="1" id="KW-0175">Coiled coil</keyword>
<evidence type="ECO:0000313" key="3">
    <source>
        <dbReference type="Proteomes" id="UP000664698"/>
    </source>
</evidence>
<organism evidence="2 3">
    <name type="scientific">Algoriphagus aestuariicola</name>
    <dbReference type="NCBI Taxonomy" id="1852016"/>
    <lineage>
        <taxon>Bacteria</taxon>
        <taxon>Pseudomonadati</taxon>
        <taxon>Bacteroidota</taxon>
        <taxon>Cytophagia</taxon>
        <taxon>Cytophagales</taxon>
        <taxon>Cyclobacteriaceae</taxon>
        <taxon>Algoriphagus</taxon>
    </lineage>
</organism>
<feature type="coiled-coil region" evidence="1">
    <location>
        <begin position="10"/>
        <end position="56"/>
    </location>
</feature>
<reference evidence="2 3" key="1">
    <citation type="submission" date="2021-03" db="EMBL/GenBank/DDBJ databases">
        <title>novel species isolated from a fishpond in China.</title>
        <authorList>
            <person name="Lu H."/>
            <person name="Cai Z."/>
        </authorList>
    </citation>
    <scope>NUCLEOTIDE SEQUENCE [LARGE SCALE GENOMIC DNA]</scope>
    <source>
        <strain evidence="2 3">JCM 31546</strain>
    </source>
</reference>
<accession>A0ABS3BQY1</accession>
<dbReference type="InterPro" id="IPR045493">
    <property type="entry name" value="DUF6435"/>
</dbReference>
<gene>
    <name evidence="2" type="ORF">J0A67_07725</name>
</gene>
<proteinExistence type="predicted"/>
<evidence type="ECO:0000313" key="2">
    <source>
        <dbReference type="EMBL" id="MBN7800745.1"/>
    </source>
</evidence>
<sequence>MFSLFKKDPLKSLEAKRKKLLEEAMQVQRSGDLRLYAAKMEMIDHLEKEIEVLREASTVRGAKGG</sequence>
<keyword evidence="3" id="KW-1185">Reference proteome</keyword>
<dbReference type="Pfam" id="PF20027">
    <property type="entry name" value="DUF6435"/>
    <property type="match status" value="1"/>
</dbReference>
<protein>
    <submittedName>
        <fullName evidence="2">Lacal_2735 family protein</fullName>
    </submittedName>
</protein>